<organism evidence="1 2">
    <name type="scientific">Necator americanus</name>
    <name type="common">Human hookworm</name>
    <dbReference type="NCBI Taxonomy" id="51031"/>
    <lineage>
        <taxon>Eukaryota</taxon>
        <taxon>Metazoa</taxon>
        <taxon>Ecdysozoa</taxon>
        <taxon>Nematoda</taxon>
        <taxon>Chromadorea</taxon>
        <taxon>Rhabditida</taxon>
        <taxon>Rhabditina</taxon>
        <taxon>Rhabditomorpha</taxon>
        <taxon>Strongyloidea</taxon>
        <taxon>Ancylostomatidae</taxon>
        <taxon>Bunostominae</taxon>
        <taxon>Necator</taxon>
    </lineage>
</organism>
<evidence type="ECO:0000313" key="1">
    <source>
        <dbReference type="EMBL" id="KAK6742678.1"/>
    </source>
</evidence>
<sequence>MIKYGVIGLTEAIPLHPLNAVYNTEEELFLGTCDSRGADGVGVLVKTNMAMNIDSFEQMTTGVGHFQPSSKPMVDYE</sequence>
<accession>A0ABR1CWK1</accession>
<evidence type="ECO:0000313" key="2">
    <source>
        <dbReference type="Proteomes" id="UP001303046"/>
    </source>
</evidence>
<reference evidence="1 2" key="1">
    <citation type="submission" date="2023-08" db="EMBL/GenBank/DDBJ databases">
        <title>A Necator americanus chromosomal reference genome.</title>
        <authorList>
            <person name="Ilik V."/>
            <person name="Petrzelkova K.J."/>
            <person name="Pardy F."/>
            <person name="Fuh T."/>
            <person name="Niatou-Singa F.S."/>
            <person name="Gouil Q."/>
            <person name="Baker L."/>
            <person name="Ritchie M.E."/>
            <person name="Jex A.R."/>
            <person name="Gazzola D."/>
            <person name="Li H."/>
            <person name="Toshio Fujiwara R."/>
            <person name="Zhan B."/>
            <person name="Aroian R.V."/>
            <person name="Pafco B."/>
            <person name="Schwarz E.M."/>
        </authorList>
    </citation>
    <scope>NUCLEOTIDE SEQUENCE [LARGE SCALE GENOMIC DNA]</scope>
    <source>
        <strain evidence="1 2">Aroian</strain>
        <tissue evidence="1">Whole animal</tissue>
    </source>
</reference>
<dbReference type="Proteomes" id="UP001303046">
    <property type="component" value="Unassembled WGS sequence"/>
</dbReference>
<protein>
    <submittedName>
        <fullName evidence="1">Uncharacterized protein</fullName>
    </submittedName>
</protein>
<name>A0ABR1CWK1_NECAM</name>
<dbReference type="EMBL" id="JAVFWL010000003">
    <property type="protein sequence ID" value="KAK6742678.1"/>
    <property type="molecule type" value="Genomic_DNA"/>
</dbReference>
<proteinExistence type="predicted"/>
<keyword evidence="2" id="KW-1185">Reference proteome</keyword>
<gene>
    <name evidence="1" type="primary">Necator_chrIII.g10890</name>
    <name evidence="1" type="ORF">RB195_010125</name>
</gene>
<comment type="caution">
    <text evidence="1">The sequence shown here is derived from an EMBL/GenBank/DDBJ whole genome shotgun (WGS) entry which is preliminary data.</text>
</comment>